<evidence type="ECO:0000256" key="11">
    <source>
        <dbReference type="ARBA" id="ARBA00031350"/>
    </source>
</evidence>
<dbReference type="GO" id="GO:0005737">
    <property type="term" value="C:cytoplasm"/>
    <property type="evidence" value="ECO:0007669"/>
    <property type="project" value="UniProtKB-SubCell"/>
</dbReference>
<evidence type="ECO:0000256" key="2">
    <source>
        <dbReference type="ARBA" id="ARBA00005369"/>
    </source>
</evidence>
<evidence type="ECO:0000256" key="1">
    <source>
        <dbReference type="ARBA" id="ARBA00004496"/>
    </source>
</evidence>
<dbReference type="STRING" id="1912961.BU204_14960"/>
<reference evidence="12 13" key="1">
    <citation type="submission" date="2016-12" db="EMBL/GenBank/DDBJ databases">
        <title>The draft genome sequence of Actinophytocola sp. 11-183.</title>
        <authorList>
            <person name="Wang W."/>
            <person name="Yuan L."/>
        </authorList>
    </citation>
    <scope>NUCLEOTIDE SEQUENCE [LARGE SCALE GENOMIC DNA]</scope>
    <source>
        <strain evidence="12 13">11-183</strain>
    </source>
</reference>
<sequence>MAHVRERGAATNALVADALRTVPRHIFLPDLPPDAAYRDEAIVTKRDQLGIPTSSSSQPTIMAIMLDQLGAVRGHKVLEVGTGTGFNAALLAHIVGPKGRVVSIDLDQDVVDRAEENLSAAGVERVTVLTADGALGHPDRAPYDRIIATVGVWDLAPAWLDQLAPDGRIVVPLDLRGVQRSVAFEREGDHWASRSAQPCGFMRMRGALKGPEGVYVLDADTQLTLSLPDVEALAGDLDAEAVVEALDDPETEIRTGVSPERIELLDGFGLWLAIREPRWFALAEAGSGTRLRHAPLQAPDGRATVGMLDDFGLATMRLDEGGELAVAGAEQPARELAGQITAWNEAGRPGSEGLHIDAYPPGTPVDGEYVIDKRCVRLVLSWA</sequence>
<keyword evidence="8" id="KW-0949">S-adenosyl-L-methionine</keyword>
<proteinExistence type="inferred from homology"/>
<dbReference type="PANTHER" id="PTHR11579:SF0">
    <property type="entry name" value="PROTEIN-L-ISOASPARTATE(D-ASPARTATE) O-METHYLTRANSFERASE"/>
    <property type="match status" value="1"/>
</dbReference>
<dbReference type="Pfam" id="PF01135">
    <property type="entry name" value="PCMT"/>
    <property type="match status" value="1"/>
</dbReference>
<comment type="caution">
    <text evidence="12">The sequence shown here is derived from an EMBL/GenBank/DDBJ whole genome shotgun (WGS) entry which is preliminary data.</text>
</comment>
<dbReference type="Proteomes" id="UP000185596">
    <property type="component" value="Unassembled WGS sequence"/>
</dbReference>
<keyword evidence="5" id="KW-0963">Cytoplasm</keyword>
<dbReference type="InterPro" id="IPR000682">
    <property type="entry name" value="PCMT"/>
</dbReference>
<dbReference type="GO" id="GO:0032259">
    <property type="term" value="P:methylation"/>
    <property type="evidence" value="ECO:0007669"/>
    <property type="project" value="UniProtKB-KW"/>
</dbReference>
<accession>A0A1Q8CR49</accession>
<dbReference type="AlphaFoldDB" id="A0A1Q8CR49"/>
<dbReference type="InterPro" id="IPR027573">
    <property type="entry name" value="Methyltran_FxLD"/>
</dbReference>
<gene>
    <name evidence="12" type="ORF">BU204_14960</name>
</gene>
<evidence type="ECO:0000256" key="3">
    <source>
        <dbReference type="ARBA" id="ARBA00011890"/>
    </source>
</evidence>
<evidence type="ECO:0000256" key="4">
    <source>
        <dbReference type="ARBA" id="ARBA00013346"/>
    </source>
</evidence>
<evidence type="ECO:0000313" key="13">
    <source>
        <dbReference type="Proteomes" id="UP000185596"/>
    </source>
</evidence>
<evidence type="ECO:0000256" key="8">
    <source>
        <dbReference type="ARBA" id="ARBA00022691"/>
    </source>
</evidence>
<evidence type="ECO:0000256" key="5">
    <source>
        <dbReference type="ARBA" id="ARBA00022490"/>
    </source>
</evidence>
<evidence type="ECO:0000313" key="12">
    <source>
        <dbReference type="EMBL" id="OLF16823.1"/>
    </source>
</evidence>
<keyword evidence="6 12" id="KW-0489">Methyltransferase</keyword>
<dbReference type="GO" id="GO:0004719">
    <property type="term" value="F:protein-L-isoaspartate (D-aspartate) O-methyltransferase activity"/>
    <property type="evidence" value="ECO:0007669"/>
    <property type="project" value="UniProtKB-EC"/>
</dbReference>
<dbReference type="EMBL" id="MSIE01000025">
    <property type="protein sequence ID" value="OLF16823.1"/>
    <property type="molecule type" value="Genomic_DNA"/>
</dbReference>
<dbReference type="NCBIfam" id="TIGR04364">
    <property type="entry name" value="methyltran_FxLD"/>
    <property type="match status" value="1"/>
</dbReference>
<dbReference type="InterPro" id="IPR029063">
    <property type="entry name" value="SAM-dependent_MTases_sf"/>
</dbReference>
<organism evidence="12 13">
    <name type="scientific">Actinophytocola xanthii</name>
    <dbReference type="NCBI Taxonomy" id="1912961"/>
    <lineage>
        <taxon>Bacteria</taxon>
        <taxon>Bacillati</taxon>
        <taxon>Actinomycetota</taxon>
        <taxon>Actinomycetes</taxon>
        <taxon>Pseudonocardiales</taxon>
        <taxon>Pseudonocardiaceae</taxon>
    </lineage>
</organism>
<keyword evidence="7 12" id="KW-0808">Transferase</keyword>
<name>A0A1Q8CR49_9PSEU</name>
<evidence type="ECO:0000256" key="6">
    <source>
        <dbReference type="ARBA" id="ARBA00022603"/>
    </source>
</evidence>
<evidence type="ECO:0000256" key="9">
    <source>
        <dbReference type="ARBA" id="ARBA00030757"/>
    </source>
</evidence>
<evidence type="ECO:0000256" key="10">
    <source>
        <dbReference type="ARBA" id="ARBA00031323"/>
    </source>
</evidence>
<evidence type="ECO:0000256" key="7">
    <source>
        <dbReference type="ARBA" id="ARBA00022679"/>
    </source>
</evidence>
<protein>
    <recommendedName>
        <fullName evidence="4">Protein-L-isoaspartate O-methyltransferase</fullName>
        <ecNumber evidence="3">2.1.1.77</ecNumber>
    </recommendedName>
    <alternativeName>
        <fullName evidence="11">L-isoaspartyl protein carboxyl methyltransferase</fullName>
    </alternativeName>
    <alternativeName>
        <fullName evidence="9">Protein L-isoaspartyl methyltransferase</fullName>
    </alternativeName>
    <alternativeName>
        <fullName evidence="10">Protein-beta-aspartate methyltransferase</fullName>
    </alternativeName>
</protein>
<keyword evidence="13" id="KW-1185">Reference proteome</keyword>
<dbReference type="EC" id="2.1.1.77" evidence="3"/>
<comment type="subcellular location">
    <subcellularLocation>
        <location evidence="1">Cytoplasm</location>
    </subcellularLocation>
</comment>
<comment type="similarity">
    <text evidence="2">Belongs to the methyltransferase superfamily. L-isoaspartyl/D-aspartyl protein methyltransferase family.</text>
</comment>
<dbReference type="PANTHER" id="PTHR11579">
    <property type="entry name" value="PROTEIN-L-ISOASPARTATE O-METHYLTRANSFERASE"/>
    <property type="match status" value="1"/>
</dbReference>
<dbReference type="CDD" id="cd02440">
    <property type="entry name" value="AdoMet_MTases"/>
    <property type="match status" value="1"/>
</dbReference>
<dbReference type="Gene3D" id="3.40.50.150">
    <property type="entry name" value="Vaccinia Virus protein VP39"/>
    <property type="match status" value="1"/>
</dbReference>
<dbReference type="SUPFAM" id="SSF53335">
    <property type="entry name" value="S-adenosyl-L-methionine-dependent methyltransferases"/>
    <property type="match status" value="1"/>
</dbReference>